<organism evidence="1 2">
    <name type="scientific">Vogesella indigofera</name>
    <name type="common">Pseudomonas indigofera</name>
    <dbReference type="NCBI Taxonomy" id="45465"/>
    <lineage>
        <taxon>Bacteria</taxon>
        <taxon>Pseudomonadati</taxon>
        <taxon>Pseudomonadota</taxon>
        <taxon>Betaproteobacteria</taxon>
        <taxon>Neisseriales</taxon>
        <taxon>Chromobacteriaceae</taxon>
        <taxon>Vogesella</taxon>
    </lineage>
</organism>
<reference evidence="1 2" key="1">
    <citation type="submission" date="2018-10" db="EMBL/GenBank/DDBJ databases">
        <title>Genomic Encyclopedia of Type Strains, Phase IV (KMG-IV): sequencing the most valuable type-strain genomes for metagenomic binning, comparative biology and taxonomic classification.</title>
        <authorList>
            <person name="Goeker M."/>
        </authorList>
    </citation>
    <scope>NUCLEOTIDE SEQUENCE [LARGE SCALE GENOMIC DNA]</scope>
    <source>
        <strain evidence="1 2">DSM 3303</strain>
    </source>
</reference>
<dbReference type="RefSeq" id="WP_120811251.1">
    <property type="nucleotide sequence ID" value="NZ_RBID01000016.1"/>
</dbReference>
<proteinExistence type="predicted"/>
<dbReference type="AlphaFoldDB" id="A0A495BAH0"/>
<name>A0A495BAH0_VOGIN</name>
<comment type="caution">
    <text evidence="1">The sequence shown here is derived from an EMBL/GenBank/DDBJ whole genome shotgun (WGS) entry which is preliminary data.</text>
</comment>
<sequence length="120" mass="13967">MYFVDRSVAVIKPKAPFLAWLNAVPDNDMIELSLDALRADCTVILLPEFDEPEEAISHIDEMFDKLFRIELSSWYEDEALWPQDRSLKAFWEWFDVEVHSTLLDTVDADIMNSPVDVDED</sequence>
<dbReference type="EMBL" id="RBID01000016">
    <property type="protein sequence ID" value="RKQ57164.1"/>
    <property type="molecule type" value="Genomic_DNA"/>
</dbReference>
<evidence type="ECO:0000313" key="1">
    <source>
        <dbReference type="EMBL" id="RKQ57164.1"/>
    </source>
</evidence>
<protein>
    <recommendedName>
        <fullName evidence="3">VacJ</fullName>
    </recommendedName>
</protein>
<evidence type="ECO:0008006" key="3">
    <source>
        <dbReference type="Google" id="ProtNLM"/>
    </source>
</evidence>
<accession>A0A495BAH0</accession>
<evidence type="ECO:0000313" key="2">
    <source>
        <dbReference type="Proteomes" id="UP000279384"/>
    </source>
</evidence>
<gene>
    <name evidence="1" type="ORF">C8E02_2623</name>
</gene>
<dbReference type="Proteomes" id="UP000279384">
    <property type="component" value="Unassembled WGS sequence"/>
</dbReference>